<dbReference type="OrthoDB" id="4191316at2759"/>
<dbReference type="InterPro" id="IPR002227">
    <property type="entry name" value="Tyrosinase_Cu-bd"/>
</dbReference>
<evidence type="ECO:0000256" key="1">
    <source>
        <dbReference type="ARBA" id="ARBA00022723"/>
    </source>
</evidence>
<evidence type="ECO:0000256" key="2">
    <source>
        <dbReference type="ARBA" id="ARBA00023002"/>
    </source>
</evidence>
<protein>
    <recommendedName>
        <fullName evidence="5 6">Tyrosinase copper-binding domain-containing protein</fullName>
    </recommendedName>
</protein>
<keyword evidence="1" id="KW-0479">Metal-binding</keyword>
<dbReference type="PROSITE" id="PS00498">
    <property type="entry name" value="TYROSINASE_2"/>
    <property type="match status" value="1"/>
</dbReference>
<dbReference type="AlphaFoldDB" id="A0A2B7YCJ2"/>
<dbReference type="PROSITE" id="PS00497">
    <property type="entry name" value="TYROSINASE_1"/>
    <property type="match status" value="1"/>
</dbReference>
<comment type="caution">
    <text evidence="7">The sequence shown here is derived from an EMBL/GenBank/DDBJ whole genome shotgun (WGS) entry which is preliminary data.</text>
</comment>
<feature type="domain" description="Tyrosinase copper-binding" evidence="5">
    <location>
        <begin position="115"/>
        <end position="132"/>
    </location>
</feature>
<dbReference type="Gene3D" id="1.10.1280.10">
    <property type="entry name" value="Di-copper center containing domain from catechol oxidase"/>
    <property type="match status" value="1"/>
</dbReference>
<dbReference type="GO" id="GO:0046872">
    <property type="term" value="F:metal ion binding"/>
    <property type="evidence" value="ECO:0007669"/>
    <property type="project" value="UniProtKB-KW"/>
</dbReference>
<evidence type="ECO:0000313" key="7">
    <source>
        <dbReference type="EMBL" id="PGH18781.1"/>
    </source>
</evidence>
<evidence type="ECO:0000256" key="4">
    <source>
        <dbReference type="SAM" id="SignalP"/>
    </source>
</evidence>
<organism evidence="7 8">
    <name type="scientific">Helicocarpus griseus UAMH5409</name>
    <dbReference type="NCBI Taxonomy" id="1447875"/>
    <lineage>
        <taxon>Eukaryota</taxon>
        <taxon>Fungi</taxon>
        <taxon>Dikarya</taxon>
        <taxon>Ascomycota</taxon>
        <taxon>Pezizomycotina</taxon>
        <taxon>Eurotiomycetes</taxon>
        <taxon>Eurotiomycetidae</taxon>
        <taxon>Onygenales</taxon>
        <taxon>Ajellomycetaceae</taxon>
        <taxon>Helicocarpus</taxon>
    </lineage>
</organism>
<keyword evidence="3" id="KW-0186">Copper</keyword>
<dbReference type="Proteomes" id="UP000223968">
    <property type="component" value="Unassembled WGS sequence"/>
</dbReference>
<gene>
    <name evidence="7" type="ORF">AJ79_00194</name>
</gene>
<keyword evidence="8" id="KW-1185">Reference proteome</keyword>
<dbReference type="EMBL" id="PDNB01000002">
    <property type="protein sequence ID" value="PGH18781.1"/>
    <property type="molecule type" value="Genomic_DNA"/>
</dbReference>
<sequence>MHIIISFIAVLLALFTQTTQAWDAVHALAAKGLTNRLLYDLKNFPGSGYRKCNWSNVAIRREWGSLSKRERKEYINAVLCLQKKEGRTPLSQVPGAKTRFDDFVATHINQTLSIHATGNFLSWHRYFTWAYEQALRNECGYKGYQPYWDWGLYAENPLNSPLFDGSDTSLSGNGEFFEHNGTQATPYMVIPPGGGGGCVMSGPFKDMKVNLGPVAPAMNGIEPNPDFFGYNPRCLRRDISVFASSGWTKTEDIETLITINQDIASFQNYMQGDFESGFLGVHTGGHYTIGGDPGGDFFTSPGDPAFYLHHGQIDRVWWIWQNQDPETRLKAVAGTRTVFNQPPSPNTTLEDPVELGVNAGAFPLGELLSTTDGPFCYIYV</sequence>
<dbReference type="PANTHER" id="PTHR11474:SF125">
    <property type="entry name" value="N-ACETYL-6-HYDROXYTRYPTOPHAN OXIDASE IVOB-RELATED"/>
    <property type="match status" value="1"/>
</dbReference>
<feature type="domain" description="Tyrosinase copper-binding" evidence="6">
    <location>
        <begin position="303"/>
        <end position="314"/>
    </location>
</feature>
<dbReference type="InterPro" id="IPR008922">
    <property type="entry name" value="Di-copper_centre_dom_sf"/>
</dbReference>
<evidence type="ECO:0000313" key="8">
    <source>
        <dbReference type="Proteomes" id="UP000223968"/>
    </source>
</evidence>
<proteinExistence type="predicted"/>
<dbReference type="PRINTS" id="PR00092">
    <property type="entry name" value="TYROSINASE"/>
</dbReference>
<reference evidence="7 8" key="1">
    <citation type="submission" date="2017-10" db="EMBL/GenBank/DDBJ databases">
        <title>Comparative genomics in systemic dimorphic fungi from Ajellomycetaceae.</title>
        <authorList>
            <person name="Munoz J.F."/>
            <person name="Mcewen J.G."/>
            <person name="Clay O.K."/>
            <person name="Cuomo C.A."/>
        </authorList>
    </citation>
    <scope>NUCLEOTIDE SEQUENCE [LARGE SCALE GENOMIC DNA]</scope>
    <source>
        <strain evidence="7 8">UAMH5409</strain>
    </source>
</reference>
<keyword evidence="4" id="KW-0732">Signal</keyword>
<dbReference type="Pfam" id="PF00264">
    <property type="entry name" value="Tyrosinase"/>
    <property type="match status" value="1"/>
</dbReference>
<dbReference type="GO" id="GO:0016491">
    <property type="term" value="F:oxidoreductase activity"/>
    <property type="evidence" value="ECO:0007669"/>
    <property type="project" value="UniProtKB-KW"/>
</dbReference>
<name>A0A2B7YCJ2_9EURO</name>
<dbReference type="InterPro" id="IPR050316">
    <property type="entry name" value="Tyrosinase/Hemocyanin"/>
</dbReference>
<dbReference type="STRING" id="1447875.A0A2B7YCJ2"/>
<evidence type="ECO:0000259" key="5">
    <source>
        <dbReference type="PROSITE" id="PS00497"/>
    </source>
</evidence>
<dbReference type="PANTHER" id="PTHR11474">
    <property type="entry name" value="TYROSINASE FAMILY MEMBER"/>
    <property type="match status" value="1"/>
</dbReference>
<feature type="chain" id="PRO_5012541364" description="Tyrosinase copper-binding domain-containing protein" evidence="4">
    <location>
        <begin position="22"/>
        <end position="380"/>
    </location>
</feature>
<feature type="signal peptide" evidence="4">
    <location>
        <begin position="1"/>
        <end position="21"/>
    </location>
</feature>
<keyword evidence="2" id="KW-0560">Oxidoreductase</keyword>
<dbReference type="SUPFAM" id="SSF48056">
    <property type="entry name" value="Di-copper centre-containing domain"/>
    <property type="match status" value="1"/>
</dbReference>
<evidence type="ECO:0000259" key="6">
    <source>
        <dbReference type="PROSITE" id="PS00498"/>
    </source>
</evidence>
<evidence type="ECO:0000256" key="3">
    <source>
        <dbReference type="ARBA" id="ARBA00023008"/>
    </source>
</evidence>
<accession>A0A2B7YCJ2</accession>